<dbReference type="EMBL" id="CP018632">
    <property type="protein sequence ID" value="ASJ74104.1"/>
    <property type="molecule type" value="Genomic_DNA"/>
</dbReference>
<dbReference type="NCBIfam" id="NF033611">
    <property type="entry name" value="SAVED"/>
    <property type="match status" value="1"/>
</dbReference>
<protein>
    <recommendedName>
        <fullName evidence="1">SMODS-associated and fused to various effectors domain-containing protein</fullName>
    </recommendedName>
</protein>
<dbReference type="InterPro" id="IPR040836">
    <property type="entry name" value="SAVED"/>
</dbReference>
<organism evidence="2 3">
    <name type="scientific">Granulosicoccus antarcticus IMCC3135</name>
    <dbReference type="NCBI Taxonomy" id="1192854"/>
    <lineage>
        <taxon>Bacteria</taxon>
        <taxon>Pseudomonadati</taxon>
        <taxon>Pseudomonadota</taxon>
        <taxon>Gammaproteobacteria</taxon>
        <taxon>Chromatiales</taxon>
        <taxon>Granulosicoccaceae</taxon>
        <taxon>Granulosicoccus</taxon>
    </lineage>
</organism>
<proteinExistence type="predicted"/>
<evidence type="ECO:0000313" key="3">
    <source>
        <dbReference type="Proteomes" id="UP000250079"/>
    </source>
</evidence>
<name>A0A2Z2P2Z2_9GAMM</name>
<sequence>MPALIALGAKIGNKSSIFPMLKHREGGKWFWPANDPTDDCSNITGLGELSANEPEVTIQLALTALPEGMEKAASDLGHKILMIRPEGDLTNGVLGHPEDALSFRQRIQELLHLLKDKHNVSKVHLMPCASNAACVCFGQAIDNYHPDILLYDFIDEAKTMEPRILISTTGNRCEIHTA</sequence>
<dbReference type="Proteomes" id="UP000250079">
    <property type="component" value="Chromosome"/>
</dbReference>
<dbReference type="KEGG" id="gai:IMCC3135_20130"/>
<feature type="domain" description="SMODS-associated and fused to various effectors" evidence="1">
    <location>
        <begin position="1"/>
        <end position="165"/>
    </location>
</feature>
<accession>A0A2Z2P2Z2</accession>
<evidence type="ECO:0000313" key="2">
    <source>
        <dbReference type="EMBL" id="ASJ74104.1"/>
    </source>
</evidence>
<dbReference type="Pfam" id="PF18145">
    <property type="entry name" value="SAVED"/>
    <property type="match status" value="1"/>
</dbReference>
<keyword evidence="3" id="KW-1185">Reference proteome</keyword>
<evidence type="ECO:0000259" key="1">
    <source>
        <dbReference type="Pfam" id="PF18145"/>
    </source>
</evidence>
<dbReference type="AlphaFoldDB" id="A0A2Z2P2Z2"/>
<reference evidence="2 3" key="1">
    <citation type="submission" date="2016-12" db="EMBL/GenBank/DDBJ databases">
        <authorList>
            <person name="Song W.-J."/>
            <person name="Kurnit D.M."/>
        </authorList>
    </citation>
    <scope>NUCLEOTIDE SEQUENCE [LARGE SCALE GENOMIC DNA]</scope>
    <source>
        <strain evidence="2 3">IMCC3135</strain>
    </source>
</reference>
<gene>
    <name evidence="2" type="ORF">IMCC3135_20130</name>
</gene>